<name>A0AAD9VH11_ACRCE</name>
<keyword evidence="6 8" id="KW-0472">Membrane</keyword>
<keyword evidence="10" id="KW-1185">Reference proteome</keyword>
<reference evidence="9" key="1">
    <citation type="journal article" date="2023" name="G3 (Bethesda)">
        <title>Whole genome assembly and annotation of the endangered Caribbean coral Acropora cervicornis.</title>
        <authorList>
            <person name="Selwyn J.D."/>
            <person name="Vollmer S.V."/>
        </authorList>
    </citation>
    <scope>NUCLEOTIDE SEQUENCE</scope>
    <source>
        <strain evidence="9">K2</strain>
    </source>
</reference>
<evidence type="ECO:0000256" key="1">
    <source>
        <dbReference type="ARBA" id="ARBA00004141"/>
    </source>
</evidence>
<gene>
    <name evidence="9" type="ORF">P5673_001312</name>
</gene>
<dbReference type="GO" id="GO:0005886">
    <property type="term" value="C:plasma membrane"/>
    <property type="evidence" value="ECO:0007669"/>
    <property type="project" value="TreeGrafter"/>
</dbReference>
<keyword evidence="7" id="KW-0325">Glycoprotein</keyword>
<feature type="transmembrane region" description="Helical" evidence="8">
    <location>
        <begin position="354"/>
        <end position="372"/>
    </location>
</feature>
<accession>A0AAD9VH11</accession>
<dbReference type="AlphaFoldDB" id="A0AAD9VH11"/>
<dbReference type="InterPro" id="IPR025958">
    <property type="entry name" value="SID1_TM_fam"/>
</dbReference>
<reference evidence="9" key="2">
    <citation type="journal article" date="2023" name="Science">
        <title>Genomic signatures of disease resistance in endangered staghorn corals.</title>
        <authorList>
            <person name="Vollmer S.V."/>
            <person name="Selwyn J.D."/>
            <person name="Despard B.A."/>
            <person name="Roesel C.L."/>
        </authorList>
    </citation>
    <scope>NUCLEOTIDE SEQUENCE</scope>
    <source>
        <strain evidence="9">K2</strain>
    </source>
</reference>
<protein>
    <submittedName>
        <fullName evidence="9">SID1 transmembrane family member 1</fullName>
    </submittedName>
</protein>
<evidence type="ECO:0000256" key="8">
    <source>
        <dbReference type="SAM" id="Phobius"/>
    </source>
</evidence>
<evidence type="ECO:0000256" key="5">
    <source>
        <dbReference type="ARBA" id="ARBA00022989"/>
    </source>
</evidence>
<dbReference type="GO" id="GO:0051033">
    <property type="term" value="F:RNA transmembrane transporter activity"/>
    <property type="evidence" value="ECO:0007669"/>
    <property type="project" value="TreeGrafter"/>
</dbReference>
<keyword evidence="5 8" id="KW-1133">Transmembrane helix</keyword>
<proteinExistence type="inferred from homology"/>
<comment type="subcellular location">
    <subcellularLocation>
        <location evidence="1">Membrane</location>
        <topology evidence="1">Multi-pass membrane protein</topology>
    </subcellularLocation>
</comment>
<keyword evidence="4" id="KW-0732">Signal</keyword>
<evidence type="ECO:0000313" key="10">
    <source>
        <dbReference type="Proteomes" id="UP001249851"/>
    </source>
</evidence>
<dbReference type="Pfam" id="PF13965">
    <property type="entry name" value="SID-1_RNA_chan"/>
    <property type="match status" value="1"/>
</dbReference>
<evidence type="ECO:0000256" key="4">
    <source>
        <dbReference type="ARBA" id="ARBA00022729"/>
    </source>
</evidence>
<dbReference type="PANTHER" id="PTHR12185:SF14">
    <property type="entry name" value="CHOLESTEROL UPTAKE PROTEIN 1"/>
    <property type="match status" value="1"/>
</dbReference>
<comment type="caution">
    <text evidence="9">The sequence shown here is derived from an EMBL/GenBank/DDBJ whole genome shotgun (WGS) entry which is preliminary data.</text>
</comment>
<evidence type="ECO:0000256" key="3">
    <source>
        <dbReference type="ARBA" id="ARBA00022692"/>
    </source>
</evidence>
<dbReference type="GO" id="GO:0005764">
    <property type="term" value="C:lysosome"/>
    <property type="evidence" value="ECO:0007669"/>
    <property type="project" value="TreeGrafter"/>
</dbReference>
<dbReference type="PANTHER" id="PTHR12185">
    <property type="entry name" value="SID1 TRANSMEMBRANE FAMILY MEMEBER"/>
    <property type="match status" value="1"/>
</dbReference>
<evidence type="ECO:0000256" key="2">
    <source>
        <dbReference type="ARBA" id="ARBA00006618"/>
    </source>
</evidence>
<dbReference type="Proteomes" id="UP001249851">
    <property type="component" value="Unassembled WGS sequence"/>
</dbReference>
<feature type="transmembrane region" description="Helical" evidence="8">
    <location>
        <begin position="299"/>
        <end position="320"/>
    </location>
</feature>
<organism evidence="9 10">
    <name type="scientific">Acropora cervicornis</name>
    <name type="common">Staghorn coral</name>
    <dbReference type="NCBI Taxonomy" id="6130"/>
    <lineage>
        <taxon>Eukaryota</taxon>
        <taxon>Metazoa</taxon>
        <taxon>Cnidaria</taxon>
        <taxon>Anthozoa</taxon>
        <taxon>Hexacorallia</taxon>
        <taxon>Scleractinia</taxon>
        <taxon>Astrocoeniina</taxon>
        <taxon>Acroporidae</taxon>
        <taxon>Acropora</taxon>
    </lineage>
</organism>
<dbReference type="EMBL" id="JARQWQ010000002">
    <property type="protein sequence ID" value="KAK2573635.1"/>
    <property type="molecule type" value="Genomic_DNA"/>
</dbReference>
<sequence length="421" mass="49192">MIFLFKMQTCKMHNYWYIKYYYSLSRKLKIQDSSKFCNYSECECPEYYLARNVEFTGYFQTMTTKAAITVQSSMFKRKEIYIVLIVKSSDEECNSGGHFGYTKTHESASQSHRPAGSLLERQKNVTIIVEPTLSVQLFSYLQKIIMQRPLQFQLYSFYHFTLLHSLSFWSAGTGQQRGGSSERSFRSVLMPQEKIINEDTPVSVPLRTSSRRLRDNYGSTPRDIEPSDVHKLDSVDNLDQNHSLVTDGANEPTSREFEQHYDMLHDIDQEKDIYRLRTSLMLTDLAKKENKSLSKKYRLYHWNLLMISVFYALPVVQLVVTYQKVLNSSGNEDICYYNFLCAHPLGVLSAFNNVWSNVGYILLGFLFFFLVLRRDRQYKQEIVENEALEKNYGIPQHYAIFYAMGKCHSEGNYSFRSRASP</sequence>
<comment type="similarity">
    <text evidence="2">Belongs to the SID1 family.</text>
</comment>
<evidence type="ECO:0000256" key="7">
    <source>
        <dbReference type="ARBA" id="ARBA00023180"/>
    </source>
</evidence>
<dbReference type="GO" id="GO:0003725">
    <property type="term" value="F:double-stranded RNA binding"/>
    <property type="evidence" value="ECO:0007669"/>
    <property type="project" value="TreeGrafter"/>
</dbReference>
<evidence type="ECO:0000256" key="6">
    <source>
        <dbReference type="ARBA" id="ARBA00023136"/>
    </source>
</evidence>
<keyword evidence="3 8" id="KW-0812">Transmembrane</keyword>
<evidence type="ECO:0000313" key="9">
    <source>
        <dbReference type="EMBL" id="KAK2573635.1"/>
    </source>
</evidence>